<evidence type="ECO:0000313" key="1">
    <source>
        <dbReference type="EMBL" id="SAL44956.1"/>
    </source>
</evidence>
<protein>
    <submittedName>
        <fullName evidence="1">Bacterial regulatory protein, arsR family</fullName>
    </submittedName>
</protein>
<gene>
    <name evidence="1" type="ORF">AWB70_03468</name>
</gene>
<accession>A0A158HL27</accession>
<dbReference type="InterPro" id="IPR036388">
    <property type="entry name" value="WH-like_DNA-bd_sf"/>
</dbReference>
<dbReference type="Proteomes" id="UP000054740">
    <property type="component" value="Unassembled WGS sequence"/>
</dbReference>
<dbReference type="GO" id="GO:0006355">
    <property type="term" value="P:regulation of DNA-templated transcription"/>
    <property type="evidence" value="ECO:0007669"/>
    <property type="project" value="UniProtKB-ARBA"/>
</dbReference>
<evidence type="ECO:0000313" key="2">
    <source>
        <dbReference type="Proteomes" id="UP000054740"/>
    </source>
</evidence>
<dbReference type="Gene3D" id="1.10.10.10">
    <property type="entry name" value="Winged helix-like DNA-binding domain superfamily/Winged helix DNA-binding domain"/>
    <property type="match status" value="1"/>
</dbReference>
<keyword evidence="2" id="KW-1185">Reference proteome</keyword>
<sequence length="213" mass="24032">MATDPMSSTRQGILDFLLERKSGSTVDEIIEAIGLSRTAVNQHLIALERRNLIEKGTPRKTGGRPVQVYVLTQEGTNQFPKQYSWFSALLVSTLRDELGPERLDRYMFDLGVKTSASMIPRLVGKTRSERVTETVKIMNEAGFRAMEIGPDRVSTLSRVECTNCVYHDLTKTYPEVCRFDIGFLTGLMGTEVEHQACMQRGGDACRFRFKPFP</sequence>
<dbReference type="SUPFAM" id="SSF46785">
    <property type="entry name" value="Winged helix' DNA-binding domain"/>
    <property type="match status" value="1"/>
</dbReference>
<name>A0A158HL27_CABCO</name>
<dbReference type="InterPro" id="IPR011991">
    <property type="entry name" value="ArsR-like_HTH"/>
</dbReference>
<dbReference type="Pfam" id="PF13412">
    <property type="entry name" value="HTH_24"/>
    <property type="match status" value="1"/>
</dbReference>
<proteinExistence type="predicted"/>
<dbReference type="EMBL" id="FCNY02000008">
    <property type="protein sequence ID" value="SAL44956.1"/>
    <property type="molecule type" value="Genomic_DNA"/>
</dbReference>
<organism evidence="1 2">
    <name type="scientific">Caballeronia cordobensis</name>
    <name type="common">Burkholderia cordobensis</name>
    <dbReference type="NCBI Taxonomy" id="1353886"/>
    <lineage>
        <taxon>Bacteria</taxon>
        <taxon>Pseudomonadati</taxon>
        <taxon>Pseudomonadota</taxon>
        <taxon>Betaproteobacteria</taxon>
        <taxon>Burkholderiales</taxon>
        <taxon>Burkholderiaceae</taxon>
        <taxon>Caballeronia</taxon>
    </lineage>
</organism>
<dbReference type="Gene3D" id="3.30.1380.20">
    <property type="entry name" value="Trafficking protein particle complex subunit 3"/>
    <property type="match status" value="1"/>
</dbReference>
<dbReference type="InterPro" id="IPR036390">
    <property type="entry name" value="WH_DNA-bd_sf"/>
</dbReference>
<dbReference type="AlphaFoldDB" id="A0A158HL27"/>
<dbReference type="RefSeq" id="WP_014193415.1">
    <property type="nucleotide sequence ID" value="NZ_AP014578.1"/>
</dbReference>
<dbReference type="CDD" id="cd00090">
    <property type="entry name" value="HTH_ARSR"/>
    <property type="match status" value="1"/>
</dbReference>
<reference evidence="2" key="1">
    <citation type="submission" date="2016-01" db="EMBL/GenBank/DDBJ databases">
        <authorList>
            <person name="Peeters C."/>
        </authorList>
    </citation>
    <scope>NUCLEOTIDE SEQUENCE [LARGE SCALE GENOMIC DNA]</scope>
</reference>